<protein>
    <submittedName>
        <fullName evidence="2">Uncharacterized protein LOC142172761</fullName>
    </submittedName>
</protein>
<sequence length="355" mass="40258">MNIANNIKSTIPQTESTRRYLKFVEESFRSADKSLAGTLMAELMTMKFDGSRSMQNYIIEMTNIAARLQTLGMKVDDCFLVQFILNSLPPECGPFQINYNTIKDKWNVSELSSMRTKEESRLKKQRSHSINLMGQGAGKGLKVNANKFKKKKAPAKAQQDANKEHKADTCRFCNKEGHYQKDCLKRKAWFEKKGTISAFICFESNLVEVLNNTWWLDSGATAHISTTLQGFLTIQTTNPNKDFLLMGNRMKSPIEGIGTYRLIMETGRHLDLLQTLYVPSVSRNLISHSRLDVSGFDLKFRNGCFNLYKNAIFYGFGFLSDGLYKLKLDIGFSESLLTIQHNVGIKRSSLDESSA</sequence>
<accession>A0AC58T5P2</accession>
<name>A0AC58T5P2_TOBAC</name>
<evidence type="ECO:0000313" key="1">
    <source>
        <dbReference type="Proteomes" id="UP000790787"/>
    </source>
</evidence>
<gene>
    <name evidence="2" type="primary">LOC142172761</name>
</gene>
<evidence type="ECO:0000313" key="2">
    <source>
        <dbReference type="RefSeq" id="XP_075092542.1"/>
    </source>
</evidence>
<organism evidence="1 2">
    <name type="scientific">Nicotiana tabacum</name>
    <name type="common">Common tobacco</name>
    <dbReference type="NCBI Taxonomy" id="4097"/>
    <lineage>
        <taxon>Eukaryota</taxon>
        <taxon>Viridiplantae</taxon>
        <taxon>Streptophyta</taxon>
        <taxon>Embryophyta</taxon>
        <taxon>Tracheophyta</taxon>
        <taxon>Spermatophyta</taxon>
        <taxon>Magnoliopsida</taxon>
        <taxon>eudicotyledons</taxon>
        <taxon>Gunneridae</taxon>
        <taxon>Pentapetalae</taxon>
        <taxon>asterids</taxon>
        <taxon>lamiids</taxon>
        <taxon>Solanales</taxon>
        <taxon>Solanaceae</taxon>
        <taxon>Nicotianoideae</taxon>
        <taxon>Nicotianeae</taxon>
        <taxon>Nicotiana</taxon>
    </lineage>
</organism>
<proteinExistence type="predicted"/>
<reference evidence="2" key="2">
    <citation type="submission" date="2025-08" db="UniProtKB">
        <authorList>
            <consortium name="RefSeq"/>
        </authorList>
    </citation>
    <scope>IDENTIFICATION</scope>
    <source>
        <tissue evidence="2">Leaf</tissue>
    </source>
</reference>
<reference evidence="1" key="1">
    <citation type="journal article" date="2014" name="Nat. Commun.">
        <title>The tobacco genome sequence and its comparison with those of tomato and potato.</title>
        <authorList>
            <person name="Sierro N."/>
            <person name="Battey J.N."/>
            <person name="Ouadi S."/>
            <person name="Bakaher N."/>
            <person name="Bovet L."/>
            <person name="Willig A."/>
            <person name="Goepfert S."/>
            <person name="Peitsch M.C."/>
            <person name="Ivanov N.V."/>
        </authorList>
    </citation>
    <scope>NUCLEOTIDE SEQUENCE [LARGE SCALE GENOMIC DNA]</scope>
</reference>
<dbReference type="RefSeq" id="XP_075092542.1">
    <property type="nucleotide sequence ID" value="XM_075236441.1"/>
</dbReference>
<keyword evidence="1" id="KW-1185">Reference proteome</keyword>
<dbReference type="Proteomes" id="UP000790787">
    <property type="component" value="Chromosome 18"/>
</dbReference>